<sequence length="112" mass="12882">MADPLPYVLIVYGTLKPGKMEEFKKYFQPLAEYVNANEGGCLSYQLSVGEENPDSLVIFERYISKAYLEQVHQESAAFKKFKEDVLSADMWVEKSASRYYEAPTPQYGFMAR</sequence>
<protein>
    <recommendedName>
        <fullName evidence="1">ABM domain-containing protein</fullName>
    </recommendedName>
</protein>
<dbReference type="InterPro" id="IPR007138">
    <property type="entry name" value="ABM_dom"/>
</dbReference>
<evidence type="ECO:0000313" key="2">
    <source>
        <dbReference type="EMBL" id="KAF5842471.1"/>
    </source>
</evidence>
<evidence type="ECO:0000313" key="3">
    <source>
        <dbReference type="Proteomes" id="UP000815325"/>
    </source>
</evidence>
<feature type="domain" description="ABM" evidence="1">
    <location>
        <begin position="7"/>
        <end position="100"/>
    </location>
</feature>
<evidence type="ECO:0000259" key="1">
    <source>
        <dbReference type="PROSITE" id="PS51725"/>
    </source>
</evidence>
<name>A0ABQ7H6M3_DUNSA</name>
<keyword evidence="3" id="KW-1185">Reference proteome</keyword>
<dbReference type="SUPFAM" id="SSF54909">
    <property type="entry name" value="Dimeric alpha+beta barrel"/>
    <property type="match status" value="1"/>
</dbReference>
<dbReference type="InterPro" id="IPR011008">
    <property type="entry name" value="Dimeric_a/b-barrel"/>
</dbReference>
<dbReference type="PANTHER" id="PTHR40624:SF1">
    <property type="entry name" value="BIOSYNTHESIS MONOOXYGENASE, PUTATIVE (AFU_ORTHOLOGUE AFUA_1G12025)-RELATED"/>
    <property type="match status" value="1"/>
</dbReference>
<dbReference type="Pfam" id="PF03992">
    <property type="entry name" value="ABM"/>
    <property type="match status" value="1"/>
</dbReference>
<organism evidence="2 3">
    <name type="scientific">Dunaliella salina</name>
    <name type="common">Green alga</name>
    <name type="synonym">Protococcus salinus</name>
    <dbReference type="NCBI Taxonomy" id="3046"/>
    <lineage>
        <taxon>Eukaryota</taxon>
        <taxon>Viridiplantae</taxon>
        <taxon>Chlorophyta</taxon>
        <taxon>core chlorophytes</taxon>
        <taxon>Chlorophyceae</taxon>
        <taxon>CS clade</taxon>
        <taxon>Chlamydomonadales</taxon>
        <taxon>Dunaliellaceae</taxon>
        <taxon>Dunaliella</taxon>
    </lineage>
</organism>
<proteinExistence type="predicted"/>
<reference evidence="2" key="1">
    <citation type="submission" date="2017-08" db="EMBL/GenBank/DDBJ databases">
        <authorList>
            <person name="Polle J.E."/>
            <person name="Barry K."/>
            <person name="Cushman J."/>
            <person name="Schmutz J."/>
            <person name="Tran D."/>
            <person name="Hathwaick L.T."/>
            <person name="Yim W.C."/>
            <person name="Jenkins J."/>
            <person name="Mckie-Krisberg Z.M."/>
            <person name="Prochnik S."/>
            <person name="Lindquist E."/>
            <person name="Dockter R.B."/>
            <person name="Adam C."/>
            <person name="Molina H."/>
            <person name="Bunkerborg J."/>
            <person name="Jin E."/>
            <person name="Buchheim M."/>
            <person name="Magnuson J."/>
        </authorList>
    </citation>
    <scope>NUCLEOTIDE SEQUENCE</scope>
    <source>
        <strain evidence="2">CCAP 19/18</strain>
    </source>
</reference>
<dbReference type="Gene3D" id="3.30.70.100">
    <property type="match status" value="1"/>
</dbReference>
<comment type="caution">
    <text evidence="2">The sequence shown here is derived from an EMBL/GenBank/DDBJ whole genome shotgun (WGS) entry which is preliminary data.</text>
</comment>
<dbReference type="PANTHER" id="PTHR40624">
    <property type="entry name" value="BIOSYNTHESIS MONOOXYGENASE, PUTATIVE (AFU_ORTHOLOGUE AFUA_1G12025)-RELATED"/>
    <property type="match status" value="1"/>
</dbReference>
<gene>
    <name evidence="2" type="ORF">DUNSADRAFT_7081</name>
</gene>
<dbReference type="Proteomes" id="UP000815325">
    <property type="component" value="Unassembled WGS sequence"/>
</dbReference>
<dbReference type="EMBL" id="MU069461">
    <property type="protein sequence ID" value="KAF5842471.1"/>
    <property type="molecule type" value="Genomic_DNA"/>
</dbReference>
<dbReference type="PROSITE" id="PS51725">
    <property type="entry name" value="ABM"/>
    <property type="match status" value="1"/>
</dbReference>
<accession>A0ABQ7H6M3</accession>